<comment type="similarity">
    <text evidence="3 10">Belongs to the damage-control phosphatase family. Sugar phosphate phosphatase III subfamily.</text>
</comment>
<dbReference type="EMBL" id="CAJOBG010069306">
    <property type="protein sequence ID" value="CAF4587611.1"/>
    <property type="molecule type" value="Genomic_DNA"/>
</dbReference>
<keyword evidence="5 10" id="KW-0479">Metal-binding</keyword>
<dbReference type="EC" id="2.1.1.-" evidence="10"/>
<dbReference type="PANTHER" id="PTHR12260:SF6">
    <property type="entry name" value="DAMAGE-CONTROL PHOSPHATASE ARMT1"/>
    <property type="match status" value="1"/>
</dbReference>
<comment type="caution">
    <text evidence="12">The sequence shown here is derived from an EMBL/GenBank/DDBJ whole genome shotgun (WGS) entry which is preliminary data.</text>
</comment>
<evidence type="ECO:0000256" key="8">
    <source>
        <dbReference type="ARBA" id="ARBA00045980"/>
    </source>
</evidence>
<gene>
    <name evidence="12" type="ORF">OVN521_LOCUS44667</name>
</gene>
<evidence type="ECO:0000256" key="9">
    <source>
        <dbReference type="ARBA" id="ARBA00048809"/>
    </source>
</evidence>
<dbReference type="PANTHER" id="PTHR12260">
    <property type="entry name" value="DAMAGE-CONTROL PHOSPHATASE ARMT1"/>
    <property type="match status" value="1"/>
</dbReference>
<dbReference type="Proteomes" id="UP000663866">
    <property type="component" value="Unassembled WGS sequence"/>
</dbReference>
<dbReference type="GO" id="GO:0006974">
    <property type="term" value="P:DNA damage response"/>
    <property type="evidence" value="ECO:0007669"/>
    <property type="project" value="TreeGrafter"/>
</dbReference>
<dbReference type="GO" id="GO:0016791">
    <property type="term" value="F:phosphatase activity"/>
    <property type="evidence" value="ECO:0007669"/>
    <property type="project" value="TreeGrafter"/>
</dbReference>
<evidence type="ECO:0000256" key="1">
    <source>
        <dbReference type="ARBA" id="ARBA00000807"/>
    </source>
</evidence>
<evidence type="ECO:0000256" key="7">
    <source>
        <dbReference type="ARBA" id="ARBA00023211"/>
    </source>
</evidence>
<dbReference type="GO" id="GO:0032259">
    <property type="term" value="P:methylation"/>
    <property type="evidence" value="ECO:0007669"/>
    <property type="project" value="UniProtKB-KW"/>
</dbReference>
<proteinExistence type="inferred from homology"/>
<dbReference type="GO" id="GO:0005634">
    <property type="term" value="C:nucleus"/>
    <property type="evidence" value="ECO:0007669"/>
    <property type="project" value="TreeGrafter"/>
</dbReference>
<comment type="catalytic activity">
    <reaction evidence="2 10">
        <text>beta-D-fructose 1-phosphate + H2O = D-fructose + phosphate</text>
        <dbReference type="Rhea" id="RHEA:35603"/>
        <dbReference type="ChEBI" id="CHEBI:15377"/>
        <dbReference type="ChEBI" id="CHEBI:37721"/>
        <dbReference type="ChEBI" id="CHEBI:43474"/>
        <dbReference type="ChEBI" id="CHEBI:138881"/>
    </reaction>
</comment>
<comment type="cofactor">
    <cofactor evidence="10">
        <name>Mn(2+)</name>
        <dbReference type="ChEBI" id="CHEBI:29035"/>
    </cofactor>
    <cofactor evidence="10">
        <name>Ni(2+)</name>
        <dbReference type="ChEBI" id="CHEBI:49786"/>
    </cofactor>
</comment>
<dbReference type="SUPFAM" id="SSF111321">
    <property type="entry name" value="AF1104-like"/>
    <property type="match status" value="1"/>
</dbReference>
<accession>A0A821B725</accession>
<dbReference type="InterPro" id="IPR036075">
    <property type="entry name" value="ARMT-1-like_metal-bd_sf"/>
</dbReference>
<dbReference type="AlphaFoldDB" id="A0A821B725"/>
<sequence length="92" mass="10546">KHLQHIDPFIEMKQYNFVLSSKATDVILAQLNTDIDQTINLLNHKATVEQQFYNYMEISLWGNACDLSLSGGADCSQEHDPFHQITELKSHI</sequence>
<evidence type="ECO:0000259" key="11">
    <source>
        <dbReference type="Pfam" id="PF01937"/>
    </source>
</evidence>
<keyword evidence="13" id="KW-1185">Reference proteome</keyword>
<evidence type="ECO:0000256" key="6">
    <source>
        <dbReference type="ARBA" id="ARBA00022801"/>
    </source>
</evidence>
<keyword evidence="10" id="KW-0489">Methyltransferase</keyword>
<evidence type="ECO:0000256" key="4">
    <source>
        <dbReference type="ARBA" id="ARBA00022596"/>
    </source>
</evidence>
<comment type="catalytic activity">
    <reaction evidence="9 10">
        <text>beta-D-fructose 6-phosphate = dihydroxyacetone + D-glyceraldehyde 3-phosphate</text>
        <dbReference type="Rhea" id="RHEA:28002"/>
        <dbReference type="ChEBI" id="CHEBI:16016"/>
        <dbReference type="ChEBI" id="CHEBI:57634"/>
        <dbReference type="ChEBI" id="CHEBI:59776"/>
    </reaction>
</comment>
<keyword evidence="4" id="KW-0533">Nickel</keyword>
<evidence type="ECO:0000313" key="13">
    <source>
        <dbReference type="Proteomes" id="UP000663866"/>
    </source>
</evidence>
<feature type="non-terminal residue" evidence="12">
    <location>
        <position position="92"/>
    </location>
</feature>
<keyword evidence="10" id="KW-0808">Transferase</keyword>
<evidence type="ECO:0000256" key="2">
    <source>
        <dbReference type="ARBA" id="ARBA00001326"/>
    </source>
</evidence>
<keyword evidence="7 10" id="KW-0464">Manganese</keyword>
<keyword evidence="6 10" id="KW-0378">Hydrolase</keyword>
<dbReference type="Pfam" id="PF01937">
    <property type="entry name" value="ARMT1-like_dom"/>
    <property type="match status" value="1"/>
</dbReference>
<dbReference type="InterPro" id="IPR002791">
    <property type="entry name" value="ARMT1-like_metal-bd"/>
</dbReference>
<name>A0A821B725_9BILA</name>
<dbReference type="GO" id="GO:0046872">
    <property type="term" value="F:metal ion binding"/>
    <property type="evidence" value="ECO:0007669"/>
    <property type="project" value="UniProtKB-UniRule"/>
</dbReference>
<feature type="domain" description="Damage-control phosphatase ARMT1-like metal-binding" evidence="11">
    <location>
        <begin position="3"/>
        <end position="85"/>
    </location>
</feature>
<dbReference type="EC" id="3.1.3.-" evidence="10"/>
<comment type="function">
    <text evidence="8 10">Metal-dependent phosphatase that shows phosphatase activity against several substrates, including fructose-1-phosphate and fructose-6-phosphate. Its preference for fructose-1-phosphate, a strong glycating agent that causes DNA damage rather than a canonical yeast metabolite, suggests a damage-control function in hexose phosphate metabolism. Has also been shown to have O-methyltransferase activity that methylates glutamate residues of target proteins to form gamma-glutamyl methyl ester residues. Possibly methylates PCNA, suggesting it is involved in the DNA damage response.</text>
</comment>
<evidence type="ECO:0000256" key="10">
    <source>
        <dbReference type="RuleBase" id="RU367030"/>
    </source>
</evidence>
<protein>
    <recommendedName>
        <fullName evidence="10">Sugar phosphate phosphatase</fullName>
        <ecNumber evidence="10">2.1.1.-</ecNumber>
        <ecNumber evidence="10">3.1.3.-</ecNumber>
    </recommendedName>
</protein>
<comment type="catalytic activity">
    <reaction evidence="1 10">
        <text>L-glutamyl-[protein] + S-adenosyl-L-methionine = [protein]-L-glutamate 5-O-methyl ester + S-adenosyl-L-homocysteine</text>
        <dbReference type="Rhea" id="RHEA:24452"/>
        <dbReference type="Rhea" id="RHEA-COMP:10208"/>
        <dbReference type="Rhea" id="RHEA-COMP:10311"/>
        <dbReference type="ChEBI" id="CHEBI:29973"/>
        <dbReference type="ChEBI" id="CHEBI:57856"/>
        <dbReference type="ChEBI" id="CHEBI:59789"/>
        <dbReference type="ChEBI" id="CHEBI:82795"/>
    </reaction>
</comment>
<comment type="domain">
    <text evidence="10">Subfamily III proteins have a conserved RTxK motif about 40-50 residues from the C-terminus; the threonine may be replaced by serine or cysteine.</text>
</comment>
<evidence type="ECO:0000256" key="3">
    <source>
        <dbReference type="ARBA" id="ARBA00009519"/>
    </source>
</evidence>
<organism evidence="12 13">
    <name type="scientific">Rotaria magnacalcarata</name>
    <dbReference type="NCBI Taxonomy" id="392030"/>
    <lineage>
        <taxon>Eukaryota</taxon>
        <taxon>Metazoa</taxon>
        <taxon>Spiralia</taxon>
        <taxon>Gnathifera</taxon>
        <taxon>Rotifera</taxon>
        <taxon>Eurotatoria</taxon>
        <taxon>Bdelloidea</taxon>
        <taxon>Philodinida</taxon>
        <taxon>Philodinidae</taxon>
        <taxon>Rotaria</taxon>
    </lineage>
</organism>
<evidence type="ECO:0000256" key="5">
    <source>
        <dbReference type="ARBA" id="ARBA00022723"/>
    </source>
</evidence>
<feature type="non-terminal residue" evidence="12">
    <location>
        <position position="1"/>
    </location>
</feature>
<dbReference type="GO" id="GO:0051998">
    <property type="term" value="F:protein carboxyl O-methyltransferase activity"/>
    <property type="evidence" value="ECO:0007669"/>
    <property type="project" value="UniProtKB-UniRule"/>
</dbReference>
<dbReference type="InterPro" id="IPR039763">
    <property type="entry name" value="ARMT1"/>
</dbReference>
<reference evidence="12" key="1">
    <citation type="submission" date="2021-02" db="EMBL/GenBank/DDBJ databases">
        <authorList>
            <person name="Nowell W R."/>
        </authorList>
    </citation>
    <scope>NUCLEOTIDE SEQUENCE</scope>
</reference>
<evidence type="ECO:0000313" key="12">
    <source>
        <dbReference type="EMBL" id="CAF4587611.1"/>
    </source>
</evidence>